<dbReference type="EMBL" id="JAGRRH010000007">
    <property type="protein sequence ID" value="KAG7366939.1"/>
    <property type="molecule type" value="Genomic_DNA"/>
</dbReference>
<feature type="region of interest" description="Disordered" evidence="1">
    <location>
        <begin position="87"/>
        <end position="136"/>
    </location>
</feature>
<name>A0A9K3LS63_9STRA</name>
<evidence type="ECO:0000256" key="1">
    <source>
        <dbReference type="SAM" id="MobiDB-lite"/>
    </source>
</evidence>
<feature type="compositionally biased region" description="Polar residues" evidence="1">
    <location>
        <begin position="103"/>
        <end position="118"/>
    </location>
</feature>
<protein>
    <submittedName>
        <fullName evidence="2">Uncharacterized protein</fullName>
    </submittedName>
</protein>
<organism evidence="2 3">
    <name type="scientific">Nitzschia inconspicua</name>
    <dbReference type="NCBI Taxonomy" id="303405"/>
    <lineage>
        <taxon>Eukaryota</taxon>
        <taxon>Sar</taxon>
        <taxon>Stramenopiles</taxon>
        <taxon>Ochrophyta</taxon>
        <taxon>Bacillariophyta</taxon>
        <taxon>Bacillariophyceae</taxon>
        <taxon>Bacillariophycidae</taxon>
        <taxon>Bacillariales</taxon>
        <taxon>Bacillariaceae</taxon>
        <taxon>Nitzschia</taxon>
    </lineage>
</organism>
<gene>
    <name evidence="2" type="ORF">IV203_029609</name>
</gene>
<dbReference type="Proteomes" id="UP000693970">
    <property type="component" value="Unassembled WGS sequence"/>
</dbReference>
<keyword evidence="3" id="KW-1185">Reference proteome</keyword>
<dbReference type="AlphaFoldDB" id="A0A9K3LS63"/>
<reference evidence="2" key="1">
    <citation type="journal article" date="2021" name="Sci. Rep.">
        <title>Diploid genomic architecture of Nitzschia inconspicua, an elite biomass production diatom.</title>
        <authorList>
            <person name="Oliver A."/>
            <person name="Podell S."/>
            <person name="Pinowska A."/>
            <person name="Traller J.C."/>
            <person name="Smith S.R."/>
            <person name="McClure R."/>
            <person name="Beliaev A."/>
            <person name="Bohutskyi P."/>
            <person name="Hill E.A."/>
            <person name="Rabines A."/>
            <person name="Zheng H."/>
            <person name="Allen L.Z."/>
            <person name="Kuo A."/>
            <person name="Grigoriev I.V."/>
            <person name="Allen A.E."/>
            <person name="Hazlebeck D."/>
            <person name="Allen E.E."/>
        </authorList>
    </citation>
    <scope>NUCLEOTIDE SEQUENCE</scope>
    <source>
        <strain evidence="2">Hildebrandi</strain>
    </source>
</reference>
<reference evidence="2" key="2">
    <citation type="submission" date="2021-04" db="EMBL/GenBank/DDBJ databases">
        <authorList>
            <person name="Podell S."/>
        </authorList>
    </citation>
    <scope>NUCLEOTIDE SEQUENCE</scope>
    <source>
        <strain evidence="2">Hildebrandi</strain>
    </source>
</reference>
<sequence length="136" mass="15229">MVVSNKHTRDYRRTQELNEYLKQKTQMLEAAFTGIDWQSHERSIHLQGCPPPPHILIVKFINGWLPLGKLYPDMTLSSTQVNVHHVMSPSKSANTASHVLIQNAKNGMQPSKQQSENNGESRDTDPAPSCTSYCGA</sequence>
<proteinExistence type="predicted"/>
<evidence type="ECO:0000313" key="3">
    <source>
        <dbReference type="Proteomes" id="UP000693970"/>
    </source>
</evidence>
<evidence type="ECO:0000313" key="2">
    <source>
        <dbReference type="EMBL" id="KAG7366939.1"/>
    </source>
</evidence>
<accession>A0A9K3LS63</accession>
<comment type="caution">
    <text evidence="2">The sequence shown here is derived from an EMBL/GenBank/DDBJ whole genome shotgun (WGS) entry which is preliminary data.</text>
</comment>